<organism evidence="18">
    <name type="scientific">Ixodes ricinus</name>
    <name type="common">Common tick</name>
    <name type="synonym">Acarus ricinus</name>
    <dbReference type="NCBI Taxonomy" id="34613"/>
    <lineage>
        <taxon>Eukaryota</taxon>
        <taxon>Metazoa</taxon>
        <taxon>Ecdysozoa</taxon>
        <taxon>Arthropoda</taxon>
        <taxon>Chelicerata</taxon>
        <taxon>Arachnida</taxon>
        <taxon>Acari</taxon>
        <taxon>Parasitiformes</taxon>
        <taxon>Ixodida</taxon>
        <taxon>Ixodoidea</taxon>
        <taxon>Ixodidae</taxon>
        <taxon>Ixodinae</taxon>
        <taxon>Ixodes</taxon>
    </lineage>
</organism>
<evidence type="ECO:0000256" key="16">
    <source>
        <dbReference type="PROSITE-ProRule" id="PRU00339"/>
    </source>
</evidence>
<keyword evidence="12" id="KW-1133">Transmembrane helix</keyword>
<dbReference type="Gene3D" id="1.25.40.10">
    <property type="entry name" value="Tetratricopeptide repeat domain"/>
    <property type="match status" value="3"/>
</dbReference>
<protein>
    <recommendedName>
        <fullName evidence="6">dolichyl-phosphate-mannose--protein mannosyltransferase</fullName>
        <ecNumber evidence="6">2.4.1.109</ecNumber>
    </recommendedName>
</protein>
<keyword evidence="9" id="KW-0677">Repeat</keyword>
<keyword evidence="11" id="KW-0256">Endoplasmic reticulum</keyword>
<comment type="catalytic activity">
    <reaction evidence="14">
        <text>a di-trans,poly-cis-dolichyl beta-D-mannosyl phosphate + L-threonyl-[protein] = 3-O-(alpha-D-mannosyl)-L-threonyl-[protein] + a di-trans,poly-cis-dolichyl phosphate + H(+)</text>
        <dbReference type="Rhea" id="RHEA:53396"/>
        <dbReference type="Rhea" id="RHEA-COMP:11060"/>
        <dbReference type="Rhea" id="RHEA-COMP:13547"/>
        <dbReference type="Rhea" id="RHEA-COMP:19498"/>
        <dbReference type="Rhea" id="RHEA-COMP:19501"/>
        <dbReference type="ChEBI" id="CHEBI:15378"/>
        <dbReference type="ChEBI" id="CHEBI:30013"/>
        <dbReference type="ChEBI" id="CHEBI:57683"/>
        <dbReference type="ChEBI" id="CHEBI:58211"/>
        <dbReference type="ChEBI" id="CHEBI:137323"/>
        <dbReference type="EC" id="2.4.1.109"/>
    </reaction>
</comment>
<evidence type="ECO:0000256" key="7">
    <source>
        <dbReference type="ARBA" id="ARBA00022679"/>
    </source>
</evidence>
<feature type="repeat" description="TPR" evidence="16">
    <location>
        <begin position="551"/>
        <end position="584"/>
    </location>
</feature>
<evidence type="ECO:0000256" key="3">
    <source>
        <dbReference type="ARBA" id="ARBA00004240"/>
    </source>
</evidence>
<dbReference type="Pfam" id="PF13432">
    <property type="entry name" value="TPR_16"/>
    <property type="match status" value="1"/>
</dbReference>
<sequence length="840" mass="93495">LVAAAACTAYASSLGAGLVYDDLAAIKGNRDLRPGTPMVNLFFNDFWGTPLRKEQSHKSYRPLTVLTFRLNFAVHGIDPFGYHIVNLLLHALVCLLYHRMCLTLLPGWTSLLAALLFSTHPIHTEAVASVVGRAELLSAVFFLSALLFYIRSGGSTCGPKTPSHGPWRRCLVTATLAMVAMLCKEQGITVIAVCCIYELASLAPCWSSSAWTTTWLASKDAFFRVIILGSSAIAAVLMRLRLNGPHLPAFSRFDNPASVAPAPARQLTYNYLAALNAWLLVFPCDLCCDWTMGTVPLVTSLTDPRNLATVAVYLFLAVATRAALESDERHRRPLLMGLSLMCFPYLPASNLLHPVGFVVAERVLYLPSLGFCLLVAQGCSLLAQQYRRYCAWLKLGVAVLLLTHAAKTFLRNYDWWSEQSLYESALRVSPSNAKMLNNLGQTMEAANLFEEAHAYYTKAVRLEPDDIRGHLNLGRVLTTMRHFEKAEAAFVKALSLLPKPEPSRSPHLIRVTSSHLQVYLNFASLIAQNSSRVEEADQLYKEAISLRSDFTDAYLNRGDFLMRMNRTKEAEAMYERALELDENNPDLYYNLGVILVDQGRSEEAMTLFNRALELDPDHEHALVNSALLLQESGTANQKKMANERLQRVVHSGKRDERAYFHLAMLALDKKDVAAAENWLRKAVLIQPKLRSALFNLALLLSEQHRPMEAMMFLKDLLKYHPNHIKGLVLLGDINVNHLKDLEAAEECYRKILALDPGHVQGSHNLCVVYVERGELSRAERCFKHATTLDPNATYIRKHLQVTQTLLRNRSGDAAASEHDALSSPVLQPFAAAAASAANVQ</sequence>
<evidence type="ECO:0000256" key="15">
    <source>
        <dbReference type="ARBA" id="ARBA00045102"/>
    </source>
</evidence>
<comment type="subcellular location">
    <subcellularLocation>
        <location evidence="3">Endoplasmic reticulum</location>
    </subcellularLocation>
    <subcellularLocation>
        <location evidence="2">Membrane</location>
        <topology evidence="2">Multi-pass membrane protein</topology>
    </subcellularLocation>
</comment>
<proteinExistence type="inferred from homology"/>
<evidence type="ECO:0000256" key="13">
    <source>
        <dbReference type="ARBA" id="ARBA00023136"/>
    </source>
</evidence>
<dbReference type="InterPro" id="IPR019734">
    <property type="entry name" value="TPR_rpt"/>
</dbReference>
<dbReference type="GO" id="GO:0005783">
    <property type="term" value="C:endoplasmic reticulum"/>
    <property type="evidence" value="ECO:0007669"/>
    <property type="project" value="UniProtKB-SubCell"/>
</dbReference>
<keyword evidence="13" id="KW-0472">Membrane</keyword>
<dbReference type="PANTHER" id="PTHR44395">
    <property type="match status" value="1"/>
</dbReference>
<dbReference type="PROSITE" id="PS50293">
    <property type="entry name" value="TPR_REGION"/>
    <property type="match status" value="2"/>
</dbReference>
<feature type="repeat" description="TPR" evidence="16">
    <location>
        <begin position="467"/>
        <end position="500"/>
    </location>
</feature>
<evidence type="ECO:0000256" key="2">
    <source>
        <dbReference type="ARBA" id="ARBA00004141"/>
    </source>
</evidence>
<dbReference type="FunFam" id="1.25.40.10:FF:000239">
    <property type="entry name" value="Transmembrane and TPR repeat-containing protein 3"/>
    <property type="match status" value="1"/>
</dbReference>
<feature type="repeat" description="TPR" evidence="16">
    <location>
        <begin position="759"/>
        <end position="792"/>
    </location>
</feature>
<dbReference type="PROSITE" id="PS50005">
    <property type="entry name" value="TPR"/>
    <property type="match status" value="5"/>
</dbReference>
<feature type="domain" description="DUF1736" evidence="17">
    <location>
        <begin position="246"/>
        <end position="316"/>
    </location>
</feature>
<dbReference type="UniPathway" id="UPA00378"/>
<accession>A0A147BKZ7</accession>
<comment type="function">
    <text evidence="1">Transfers mannosyl residues to the hydroxyl group of serine or threonine residues.</text>
</comment>
<keyword evidence="10 16" id="KW-0802">TPR repeat</keyword>
<reference evidence="18" key="1">
    <citation type="journal article" date="2018" name="PLoS Negl. Trop. Dis.">
        <title>Sialome diversity of ticks revealed by RNAseq of single tick salivary glands.</title>
        <authorList>
            <person name="Perner J."/>
            <person name="Kropackova S."/>
            <person name="Kopacek P."/>
            <person name="Ribeiro J.M."/>
        </authorList>
    </citation>
    <scope>NUCLEOTIDE SEQUENCE</scope>
    <source>
        <strain evidence="18">Siblings of single egg batch collected in Ceske Budejovice</strain>
        <tissue evidence="18">Salivary glands</tissue>
    </source>
</reference>
<dbReference type="PANTHER" id="PTHR44395:SF1">
    <property type="entry name" value="PROTEIN O-MANNOSYL-TRANSFERASE TMTC3"/>
    <property type="match status" value="1"/>
</dbReference>
<dbReference type="Pfam" id="PF13181">
    <property type="entry name" value="TPR_8"/>
    <property type="match status" value="3"/>
</dbReference>
<feature type="non-terminal residue" evidence="18">
    <location>
        <position position="1"/>
    </location>
</feature>
<evidence type="ECO:0000256" key="5">
    <source>
        <dbReference type="ARBA" id="ARBA00007882"/>
    </source>
</evidence>
<evidence type="ECO:0000313" key="18">
    <source>
        <dbReference type="EMBL" id="JAR91459.1"/>
    </source>
</evidence>
<name>A0A147BKZ7_IXORI</name>
<dbReference type="EC" id="2.4.1.109" evidence="6"/>
<feature type="repeat" description="TPR" evidence="16">
    <location>
        <begin position="433"/>
        <end position="466"/>
    </location>
</feature>
<dbReference type="Pfam" id="PF13174">
    <property type="entry name" value="TPR_6"/>
    <property type="match status" value="1"/>
</dbReference>
<dbReference type="SMART" id="SM00028">
    <property type="entry name" value="TPR"/>
    <property type="match status" value="8"/>
</dbReference>
<evidence type="ECO:0000256" key="6">
    <source>
        <dbReference type="ARBA" id="ARBA00012839"/>
    </source>
</evidence>
<evidence type="ECO:0000256" key="9">
    <source>
        <dbReference type="ARBA" id="ARBA00022737"/>
    </source>
</evidence>
<dbReference type="Pfam" id="PF08409">
    <property type="entry name" value="TMTC_DUF1736"/>
    <property type="match status" value="1"/>
</dbReference>
<evidence type="ECO:0000256" key="1">
    <source>
        <dbReference type="ARBA" id="ARBA00003582"/>
    </source>
</evidence>
<evidence type="ECO:0000256" key="14">
    <source>
        <dbReference type="ARBA" id="ARBA00045085"/>
    </source>
</evidence>
<dbReference type="GO" id="GO:0016020">
    <property type="term" value="C:membrane"/>
    <property type="evidence" value="ECO:0007669"/>
    <property type="project" value="UniProtKB-SubCell"/>
</dbReference>
<comment type="similarity">
    <text evidence="5">Belongs to the TMTC family.</text>
</comment>
<dbReference type="InterPro" id="IPR011990">
    <property type="entry name" value="TPR-like_helical_dom_sf"/>
</dbReference>
<evidence type="ECO:0000256" key="12">
    <source>
        <dbReference type="ARBA" id="ARBA00022989"/>
    </source>
</evidence>
<dbReference type="GO" id="GO:0004169">
    <property type="term" value="F:dolichyl-phosphate-mannose-protein mannosyltransferase activity"/>
    <property type="evidence" value="ECO:0007669"/>
    <property type="project" value="UniProtKB-EC"/>
</dbReference>
<dbReference type="Pfam" id="PF14559">
    <property type="entry name" value="TPR_19"/>
    <property type="match status" value="1"/>
</dbReference>
<comment type="pathway">
    <text evidence="4">Protein modification; protein glycosylation.</text>
</comment>
<dbReference type="SUPFAM" id="SSF48452">
    <property type="entry name" value="TPR-like"/>
    <property type="match status" value="2"/>
</dbReference>
<evidence type="ECO:0000256" key="8">
    <source>
        <dbReference type="ARBA" id="ARBA00022692"/>
    </source>
</evidence>
<evidence type="ECO:0000259" key="17">
    <source>
        <dbReference type="Pfam" id="PF08409"/>
    </source>
</evidence>
<dbReference type="EMBL" id="GEGO01003945">
    <property type="protein sequence ID" value="JAR91459.1"/>
    <property type="molecule type" value="Transcribed_RNA"/>
</dbReference>
<evidence type="ECO:0000256" key="11">
    <source>
        <dbReference type="ARBA" id="ARBA00022824"/>
    </source>
</evidence>
<comment type="catalytic activity">
    <reaction evidence="15">
        <text>a di-trans,poly-cis-dolichyl beta-D-mannosyl phosphate + L-seryl-[protein] = 3-O-(alpha-D-mannosyl)-L-seryl-[protein] + a di-trans,poly-cis-dolichyl phosphate + H(+)</text>
        <dbReference type="Rhea" id="RHEA:17377"/>
        <dbReference type="Rhea" id="RHEA-COMP:9863"/>
        <dbReference type="Rhea" id="RHEA-COMP:13546"/>
        <dbReference type="Rhea" id="RHEA-COMP:19498"/>
        <dbReference type="Rhea" id="RHEA-COMP:19501"/>
        <dbReference type="ChEBI" id="CHEBI:15378"/>
        <dbReference type="ChEBI" id="CHEBI:29999"/>
        <dbReference type="ChEBI" id="CHEBI:57683"/>
        <dbReference type="ChEBI" id="CHEBI:58211"/>
        <dbReference type="ChEBI" id="CHEBI:137321"/>
        <dbReference type="EC" id="2.4.1.109"/>
    </reaction>
</comment>
<keyword evidence="8" id="KW-0812">Transmembrane</keyword>
<feature type="repeat" description="TPR" evidence="16">
    <location>
        <begin position="585"/>
        <end position="618"/>
    </location>
</feature>
<keyword evidence="7 18" id="KW-0808">Transferase</keyword>
<dbReference type="AlphaFoldDB" id="A0A147BKZ7"/>
<evidence type="ECO:0000256" key="10">
    <source>
        <dbReference type="ARBA" id="ARBA00022803"/>
    </source>
</evidence>
<evidence type="ECO:0000256" key="4">
    <source>
        <dbReference type="ARBA" id="ARBA00004922"/>
    </source>
</evidence>
<dbReference type="InterPro" id="IPR013618">
    <property type="entry name" value="TMTC_DUF1736"/>
</dbReference>